<accession>A0A136IVN0</accession>
<sequence>MHLLIPHDSSLEPQKQRHSNLFGSIPGELCILSVGLSTEATRLCLALSLPRLVPPLGRVARQQIDGVKRSFRRYKLCLEGSSPITPEIVADIESRSVMKPWDRLAIVANCCKYSTRLNTVSLKQKSHSLSLSILAMCLLNGEIIDNHEDRGAAASADMTTSRWYKEQKFSGFKAPTGCLWPTTFIKSCRFTSVSLQADGIATKGHVWEISGKRITAASFDLTRSHAEEPLVEGHLNDHHRESLGQLVDRLNWGRHHRLANYLDEYLAKEARRRRQATPAEKYMLVMARELATAMVEGKSLRLGRLRSEGDQAPCRAIFITEKQHNFVAFTSFSAAEPITGHHDANDLDCHVSLSVAEDPPILSRQLPRLRVNGWVHSLCFFQGCNPTKVVFPWPKSLLDSEL</sequence>
<dbReference type="EMBL" id="KQ964257">
    <property type="protein sequence ID" value="KXJ88819.1"/>
    <property type="molecule type" value="Genomic_DNA"/>
</dbReference>
<keyword evidence="2" id="KW-1185">Reference proteome</keyword>
<dbReference type="AlphaFoldDB" id="A0A136IVN0"/>
<gene>
    <name evidence="1" type="ORF">Micbo1qcDRAFT_166263</name>
</gene>
<evidence type="ECO:0000313" key="2">
    <source>
        <dbReference type="Proteomes" id="UP000070501"/>
    </source>
</evidence>
<organism evidence="1 2">
    <name type="scientific">Microdochium bolleyi</name>
    <dbReference type="NCBI Taxonomy" id="196109"/>
    <lineage>
        <taxon>Eukaryota</taxon>
        <taxon>Fungi</taxon>
        <taxon>Dikarya</taxon>
        <taxon>Ascomycota</taxon>
        <taxon>Pezizomycotina</taxon>
        <taxon>Sordariomycetes</taxon>
        <taxon>Xylariomycetidae</taxon>
        <taxon>Xylariales</taxon>
        <taxon>Microdochiaceae</taxon>
        <taxon>Microdochium</taxon>
    </lineage>
</organism>
<evidence type="ECO:0000313" key="1">
    <source>
        <dbReference type="EMBL" id="KXJ88819.1"/>
    </source>
</evidence>
<reference evidence="2" key="1">
    <citation type="submission" date="2016-02" db="EMBL/GenBank/DDBJ databases">
        <title>Draft genome sequence of Microdochium bolleyi, a fungal endophyte of beachgrass.</title>
        <authorList>
            <consortium name="DOE Joint Genome Institute"/>
            <person name="David A.S."/>
            <person name="May G."/>
            <person name="Haridas S."/>
            <person name="Lim J."/>
            <person name="Wang M."/>
            <person name="Labutti K."/>
            <person name="Lipzen A."/>
            <person name="Barry K."/>
            <person name="Grigoriev I.V."/>
        </authorList>
    </citation>
    <scope>NUCLEOTIDE SEQUENCE [LARGE SCALE GENOMIC DNA]</scope>
    <source>
        <strain evidence="2">J235TASD1</strain>
    </source>
</reference>
<dbReference type="Proteomes" id="UP000070501">
    <property type="component" value="Unassembled WGS sequence"/>
</dbReference>
<protein>
    <submittedName>
        <fullName evidence="1">Uncharacterized protein</fullName>
    </submittedName>
</protein>
<dbReference type="InParanoid" id="A0A136IVN0"/>
<dbReference type="STRING" id="196109.A0A136IVN0"/>
<proteinExistence type="predicted"/>
<dbReference type="OrthoDB" id="270167at2759"/>
<name>A0A136IVN0_9PEZI</name>